<evidence type="ECO:0000313" key="6">
    <source>
        <dbReference type="Proteomes" id="UP000199183"/>
    </source>
</evidence>
<keyword evidence="5" id="KW-0762">Sugar transport</keyword>
<organism evidence="5 6">
    <name type="scientific">Paramicrobacterium humi</name>
    <dbReference type="NCBI Taxonomy" id="640635"/>
    <lineage>
        <taxon>Bacteria</taxon>
        <taxon>Bacillati</taxon>
        <taxon>Actinomycetota</taxon>
        <taxon>Actinomycetes</taxon>
        <taxon>Micrococcales</taxon>
        <taxon>Microbacteriaceae</taxon>
        <taxon>Paramicrobacterium</taxon>
    </lineage>
</organism>
<evidence type="ECO:0000256" key="2">
    <source>
        <dbReference type="ARBA" id="ARBA00022737"/>
    </source>
</evidence>
<dbReference type="GO" id="GO:0005524">
    <property type="term" value="F:ATP binding"/>
    <property type="evidence" value="ECO:0007669"/>
    <property type="project" value="UniProtKB-KW"/>
</dbReference>
<keyword evidence="3" id="KW-0547">Nucleotide-binding</keyword>
<keyword evidence="4" id="KW-0067">ATP-binding</keyword>
<name>A0A1H4J6L6_9MICO</name>
<evidence type="ECO:0000256" key="4">
    <source>
        <dbReference type="ARBA" id="ARBA00022840"/>
    </source>
</evidence>
<proteinExistence type="predicted"/>
<dbReference type="InterPro" id="IPR050107">
    <property type="entry name" value="ABC_carbohydrate_import_ATPase"/>
</dbReference>
<evidence type="ECO:0000256" key="1">
    <source>
        <dbReference type="ARBA" id="ARBA00022448"/>
    </source>
</evidence>
<dbReference type="RefSeq" id="WP_091179529.1">
    <property type="nucleotide sequence ID" value="NZ_FNRY01000001.1"/>
</dbReference>
<keyword evidence="1" id="KW-0813">Transport</keyword>
<dbReference type="EMBL" id="FNRY01000001">
    <property type="protein sequence ID" value="SEB41851.1"/>
    <property type="molecule type" value="Genomic_DNA"/>
</dbReference>
<keyword evidence="2" id="KW-0677">Repeat</keyword>
<dbReference type="Proteomes" id="UP000199183">
    <property type="component" value="Unassembled WGS sequence"/>
</dbReference>
<keyword evidence="6" id="KW-1185">Reference proteome</keyword>
<dbReference type="PANTHER" id="PTHR43790">
    <property type="entry name" value="CARBOHYDRATE TRANSPORT ATP-BINDING PROTEIN MG119-RELATED"/>
    <property type="match status" value="1"/>
</dbReference>
<dbReference type="AlphaFoldDB" id="A0A1H4J6L6"/>
<sequence>MLKPAERTPQLTVALGGLPTDAKGIRFTVGEMSSPHQSVAENVMLGLEPTRFGIVRERELERRAARHLSVLGWHGDLKRQLGGLSVVDRRIIELARALAKADAARAEQLLIDDTVDELGPADNARWQDAVALASEEIPIVLAVSTLHGVNPGLDRVLVVRDGREAASIDPTDGEALEAALELRHTPRRHPRRPPGEIVLAVRDLTVQHPVQARRSVFGSIDLDARAGTVTGLAGPHALELLMSLFARSYGEVSAGRILLAGTDVTRLSREASAALGLVFTTEHPPSYDVGLIGGVPSRVSAERLRALARNGMIDASRDYRPSTRASIVQSIGTQRPPTKDQFDALLESFVTGPARAVLLGEPLLGLDATERTARLDVLDRIAAAGKAVIVSASPDDLAEIADEVVVISRGHVFSRLRTAEISAGRIRRELLV</sequence>
<gene>
    <name evidence="5" type="ORF">SAMN04489806_0519</name>
</gene>
<dbReference type="InterPro" id="IPR027417">
    <property type="entry name" value="P-loop_NTPase"/>
</dbReference>
<protein>
    <submittedName>
        <fullName evidence="5">ABC-type sugar transport system, ATPase component</fullName>
    </submittedName>
</protein>
<dbReference type="STRING" id="640635.SAMN04489806_0519"/>
<evidence type="ECO:0000256" key="3">
    <source>
        <dbReference type="ARBA" id="ARBA00022741"/>
    </source>
</evidence>
<dbReference type="PANTHER" id="PTHR43790:SF9">
    <property type="entry name" value="GALACTOFURANOSE TRANSPORTER ATP-BINDING PROTEIN YTFR"/>
    <property type="match status" value="1"/>
</dbReference>
<reference evidence="5 6" key="1">
    <citation type="submission" date="2016-10" db="EMBL/GenBank/DDBJ databases">
        <authorList>
            <person name="de Groot N.N."/>
        </authorList>
    </citation>
    <scope>NUCLEOTIDE SEQUENCE [LARGE SCALE GENOMIC DNA]</scope>
    <source>
        <strain evidence="5 6">DSM 21799</strain>
    </source>
</reference>
<dbReference type="OrthoDB" id="39350at2"/>
<dbReference type="SUPFAM" id="SSF52540">
    <property type="entry name" value="P-loop containing nucleoside triphosphate hydrolases"/>
    <property type="match status" value="2"/>
</dbReference>
<evidence type="ECO:0000313" key="5">
    <source>
        <dbReference type="EMBL" id="SEB41851.1"/>
    </source>
</evidence>
<dbReference type="Gene3D" id="3.40.50.300">
    <property type="entry name" value="P-loop containing nucleotide triphosphate hydrolases"/>
    <property type="match status" value="2"/>
</dbReference>
<accession>A0A1H4J6L6</accession>